<evidence type="ECO:0000313" key="1">
    <source>
        <dbReference type="EMBL" id="SFD27255.1"/>
    </source>
</evidence>
<dbReference type="RefSeq" id="WP_093362946.1">
    <property type="nucleotide sequence ID" value="NZ_FOLG01000025.1"/>
</dbReference>
<keyword evidence="2" id="KW-1185">Reference proteome</keyword>
<dbReference type="Proteomes" id="UP000198728">
    <property type="component" value="Unassembled WGS sequence"/>
</dbReference>
<proteinExistence type="predicted"/>
<dbReference type="EMBL" id="FOLG01000025">
    <property type="protein sequence ID" value="SFD27255.1"/>
    <property type="molecule type" value="Genomic_DNA"/>
</dbReference>
<name>A0A1I1QYZ2_9RHOB</name>
<dbReference type="AlphaFoldDB" id="A0A1I1QYZ2"/>
<protein>
    <submittedName>
        <fullName evidence="1">Uncharacterized protein</fullName>
    </submittedName>
</protein>
<organism evidence="1 2">
    <name type="scientific">Tropicimonas isoalkanivorans</name>
    <dbReference type="NCBI Taxonomy" id="441112"/>
    <lineage>
        <taxon>Bacteria</taxon>
        <taxon>Pseudomonadati</taxon>
        <taxon>Pseudomonadota</taxon>
        <taxon>Alphaproteobacteria</taxon>
        <taxon>Rhodobacterales</taxon>
        <taxon>Roseobacteraceae</taxon>
        <taxon>Tropicimonas</taxon>
    </lineage>
</organism>
<gene>
    <name evidence="1" type="ORF">SAMN04488094_12525</name>
</gene>
<sequence>MTDPKRIADELMVLASATNNMGLSNASLQITLAAGVVLAEAGGPQVPVPEWDMDDSEDDLAEWEHCGNVVAFRRPAS</sequence>
<evidence type="ECO:0000313" key="2">
    <source>
        <dbReference type="Proteomes" id="UP000198728"/>
    </source>
</evidence>
<accession>A0A1I1QYZ2</accession>
<dbReference type="STRING" id="441112.SAMN04488094_12525"/>
<reference evidence="1 2" key="1">
    <citation type="submission" date="2016-10" db="EMBL/GenBank/DDBJ databases">
        <authorList>
            <person name="de Groot N.N."/>
        </authorList>
    </citation>
    <scope>NUCLEOTIDE SEQUENCE [LARGE SCALE GENOMIC DNA]</scope>
    <source>
        <strain evidence="1 2">DSM 19548</strain>
    </source>
</reference>